<dbReference type="Proteomes" id="UP001597135">
    <property type="component" value="Unassembled WGS sequence"/>
</dbReference>
<keyword evidence="1" id="KW-1133">Transmembrane helix</keyword>
<evidence type="ECO:0000313" key="3">
    <source>
        <dbReference type="Proteomes" id="UP001597135"/>
    </source>
</evidence>
<accession>A0ABW3ZIN0</accession>
<keyword evidence="3" id="KW-1185">Reference proteome</keyword>
<dbReference type="RefSeq" id="WP_386803522.1">
    <property type="nucleotide sequence ID" value="NZ_JBHTMU010000017.1"/>
</dbReference>
<keyword evidence="1" id="KW-0472">Membrane</keyword>
<reference evidence="3" key="1">
    <citation type="journal article" date="2019" name="Int. J. Syst. Evol. Microbiol.">
        <title>The Global Catalogue of Microorganisms (GCM) 10K type strain sequencing project: providing services to taxonomists for standard genome sequencing and annotation.</title>
        <authorList>
            <consortium name="The Broad Institute Genomics Platform"/>
            <consortium name="The Broad Institute Genome Sequencing Center for Infectious Disease"/>
            <person name="Wu L."/>
            <person name="Ma J."/>
        </authorList>
    </citation>
    <scope>NUCLEOTIDE SEQUENCE [LARGE SCALE GENOMIC DNA]</scope>
    <source>
        <strain evidence="3">CCUG 62953</strain>
    </source>
</reference>
<protein>
    <submittedName>
        <fullName evidence="2">Uncharacterized protein</fullName>
    </submittedName>
</protein>
<comment type="caution">
    <text evidence="2">The sequence shown here is derived from an EMBL/GenBank/DDBJ whole genome shotgun (WGS) entry which is preliminary data.</text>
</comment>
<evidence type="ECO:0000256" key="1">
    <source>
        <dbReference type="SAM" id="Phobius"/>
    </source>
</evidence>
<dbReference type="EMBL" id="JBHTMU010000017">
    <property type="protein sequence ID" value="MFD1342979.1"/>
    <property type="molecule type" value="Genomic_DNA"/>
</dbReference>
<evidence type="ECO:0000313" key="2">
    <source>
        <dbReference type="EMBL" id="MFD1342979.1"/>
    </source>
</evidence>
<sequence>MPQLEVKGLDRSEWGNSIVRVHHSHRSGIGRYGVARITNMADRSRSYDTVILGHDDDSAIYMAFDARQALGVEKGERLNFDLQALGWFGKMRWYLRTQDPRIYIPAWLAVWSVGLGAIGIVLGVISLLE</sequence>
<keyword evidence="1" id="KW-0812">Transmembrane</keyword>
<proteinExistence type="predicted"/>
<feature type="transmembrane region" description="Helical" evidence="1">
    <location>
        <begin position="102"/>
        <end position="128"/>
    </location>
</feature>
<organism evidence="2 3">
    <name type="scientific">Litorisediminicola beolgyonensis</name>
    <dbReference type="NCBI Taxonomy" id="1173614"/>
    <lineage>
        <taxon>Bacteria</taxon>
        <taxon>Pseudomonadati</taxon>
        <taxon>Pseudomonadota</taxon>
        <taxon>Alphaproteobacteria</taxon>
        <taxon>Rhodobacterales</taxon>
        <taxon>Paracoccaceae</taxon>
        <taxon>Litorisediminicola</taxon>
    </lineage>
</organism>
<name>A0ABW3ZIN0_9RHOB</name>
<gene>
    <name evidence="2" type="ORF">ACFQ4E_11165</name>
</gene>